<dbReference type="InterPro" id="IPR008160">
    <property type="entry name" value="Collagen"/>
</dbReference>
<keyword evidence="2" id="KW-0812">Transmembrane</keyword>
<keyword evidence="2" id="KW-1133">Transmembrane helix</keyword>
<dbReference type="EMBL" id="JASPKY010000370">
    <property type="protein sequence ID" value="KAK9703416.1"/>
    <property type="molecule type" value="Genomic_DNA"/>
</dbReference>
<evidence type="ECO:0000313" key="4">
    <source>
        <dbReference type="Proteomes" id="UP001458880"/>
    </source>
</evidence>
<name>A0AAW1JJ22_POPJA</name>
<dbReference type="GO" id="GO:0005581">
    <property type="term" value="C:collagen trimer"/>
    <property type="evidence" value="ECO:0007669"/>
    <property type="project" value="UniProtKB-KW"/>
</dbReference>
<evidence type="ECO:0000256" key="2">
    <source>
        <dbReference type="SAM" id="Phobius"/>
    </source>
</evidence>
<dbReference type="Proteomes" id="UP001458880">
    <property type="component" value="Unassembled WGS sequence"/>
</dbReference>
<keyword evidence="3" id="KW-0176">Collagen</keyword>
<keyword evidence="4" id="KW-1185">Reference proteome</keyword>
<gene>
    <name evidence="3" type="ORF">QE152_g29357</name>
</gene>
<protein>
    <submittedName>
        <fullName evidence="3">Collagen triple helix repeat (20 copies)</fullName>
    </submittedName>
</protein>
<keyword evidence="2" id="KW-0472">Membrane</keyword>
<sequence>MQSRKEIFLYTLGATIITQLLFGVVVYHVKNENTSIEADVISRSVFDDYLTSSLRSDEWRKELNTVLESSIILARRKREESGNLPEDDVKPVKICQMGFPGPKGIKGERGYRGIPGLIGPSGPPGYRGLPGMPGPVGKTGEPGYPGLPGRKGEWGTKGNKGEPACHQ</sequence>
<evidence type="ECO:0000256" key="1">
    <source>
        <dbReference type="SAM" id="MobiDB-lite"/>
    </source>
</evidence>
<feature type="transmembrane region" description="Helical" evidence="2">
    <location>
        <begin position="7"/>
        <end position="29"/>
    </location>
</feature>
<organism evidence="3 4">
    <name type="scientific">Popillia japonica</name>
    <name type="common">Japanese beetle</name>
    <dbReference type="NCBI Taxonomy" id="7064"/>
    <lineage>
        <taxon>Eukaryota</taxon>
        <taxon>Metazoa</taxon>
        <taxon>Ecdysozoa</taxon>
        <taxon>Arthropoda</taxon>
        <taxon>Hexapoda</taxon>
        <taxon>Insecta</taxon>
        <taxon>Pterygota</taxon>
        <taxon>Neoptera</taxon>
        <taxon>Endopterygota</taxon>
        <taxon>Coleoptera</taxon>
        <taxon>Polyphaga</taxon>
        <taxon>Scarabaeiformia</taxon>
        <taxon>Scarabaeidae</taxon>
        <taxon>Rutelinae</taxon>
        <taxon>Popillia</taxon>
    </lineage>
</organism>
<feature type="region of interest" description="Disordered" evidence="1">
    <location>
        <begin position="131"/>
        <end position="167"/>
    </location>
</feature>
<feature type="compositionally biased region" description="Basic and acidic residues" evidence="1">
    <location>
        <begin position="150"/>
        <end position="167"/>
    </location>
</feature>
<reference evidence="3 4" key="1">
    <citation type="journal article" date="2024" name="BMC Genomics">
        <title>De novo assembly and annotation of Popillia japonica's genome with initial clues to its potential as an invasive pest.</title>
        <authorList>
            <person name="Cucini C."/>
            <person name="Boschi S."/>
            <person name="Funari R."/>
            <person name="Cardaioli E."/>
            <person name="Iannotti N."/>
            <person name="Marturano G."/>
            <person name="Paoli F."/>
            <person name="Bruttini M."/>
            <person name="Carapelli A."/>
            <person name="Frati F."/>
            <person name="Nardi F."/>
        </authorList>
    </citation>
    <scope>NUCLEOTIDE SEQUENCE [LARGE SCALE GENOMIC DNA]</scope>
    <source>
        <strain evidence="3">DMR45628</strain>
    </source>
</reference>
<dbReference type="PANTHER" id="PTHR24637">
    <property type="entry name" value="COLLAGEN"/>
    <property type="match status" value="1"/>
</dbReference>
<accession>A0AAW1JJ22</accession>
<dbReference type="AlphaFoldDB" id="A0AAW1JJ22"/>
<proteinExistence type="predicted"/>
<dbReference type="PANTHER" id="PTHR24637:SF421">
    <property type="entry name" value="CUTICLE COLLAGEN DPY-2"/>
    <property type="match status" value="1"/>
</dbReference>
<comment type="caution">
    <text evidence="3">The sequence shown here is derived from an EMBL/GenBank/DDBJ whole genome shotgun (WGS) entry which is preliminary data.</text>
</comment>
<dbReference type="Pfam" id="PF01391">
    <property type="entry name" value="Collagen"/>
    <property type="match status" value="1"/>
</dbReference>
<evidence type="ECO:0000313" key="3">
    <source>
        <dbReference type="EMBL" id="KAK9703416.1"/>
    </source>
</evidence>